<dbReference type="InterPro" id="IPR031316">
    <property type="entry name" value="FlgM_C"/>
</dbReference>
<dbReference type="InterPro" id="IPR035890">
    <property type="entry name" value="Anti-sigma-28_factor_FlgM_sf"/>
</dbReference>
<dbReference type="Proteomes" id="UP001589858">
    <property type="component" value="Unassembled WGS sequence"/>
</dbReference>
<feature type="region of interest" description="Disordered" evidence="1">
    <location>
        <begin position="24"/>
        <end position="48"/>
    </location>
</feature>
<keyword evidence="3" id="KW-0969">Cilium</keyword>
<name>A0ABV6S5F9_9SPHN</name>
<keyword evidence="3" id="KW-0966">Cell projection</keyword>
<organism evidence="3 4">
    <name type="scientific">Novosphingobium clariflavum</name>
    <dbReference type="NCBI Taxonomy" id="2029884"/>
    <lineage>
        <taxon>Bacteria</taxon>
        <taxon>Pseudomonadati</taxon>
        <taxon>Pseudomonadota</taxon>
        <taxon>Alphaproteobacteria</taxon>
        <taxon>Sphingomonadales</taxon>
        <taxon>Sphingomonadaceae</taxon>
        <taxon>Novosphingobium</taxon>
    </lineage>
</organism>
<sequence>MPPIEVGPAGAVGAASARLARTAAGESSSGANGVTVSSEASAARATAPAASTAVEASAALDPGQIPVDTDRVELIRKAVQAGTYPVIPTQIADAMIAAQVLLWSHEG</sequence>
<dbReference type="EMBL" id="JBHLTM010000009">
    <property type="protein sequence ID" value="MFC0683353.1"/>
    <property type="molecule type" value="Genomic_DNA"/>
</dbReference>
<evidence type="ECO:0000259" key="2">
    <source>
        <dbReference type="Pfam" id="PF04316"/>
    </source>
</evidence>
<keyword evidence="4" id="KW-1185">Reference proteome</keyword>
<keyword evidence="3" id="KW-0282">Flagellum</keyword>
<reference evidence="3 4" key="1">
    <citation type="submission" date="2024-09" db="EMBL/GenBank/DDBJ databases">
        <authorList>
            <person name="Sun Q."/>
            <person name="Mori K."/>
        </authorList>
    </citation>
    <scope>NUCLEOTIDE SEQUENCE [LARGE SCALE GENOMIC DNA]</scope>
    <source>
        <strain evidence="3 4">CICC 11035S</strain>
    </source>
</reference>
<evidence type="ECO:0000313" key="4">
    <source>
        <dbReference type="Proteomes" id="UP001589858"/>
    </source>
</evidence>
<gene>
    <name evidence="3" type="ORF">ACFFF8_01960</name>
</gene>
<comment type="caution">
    <text evidence="3">The sequence shown here is derived from an EMBL/GenBank/DDBJ whole genome shotgun (WGS) entry which is preliminary data.</text>
</comment>
<evidence type="ECO:0000313" key="3">
    <source>
        <dbReference type="EMBL" id="MFC0683353.1"/>
    </source>
</evidence>
<accession>A0ABV6S5F9</accession>
<evidence type="ECO:0000256" key="1">
    <source>
        <dbReference type="SAM" id="MobiDB-lite"/>
    </source>
</evidence>
<dbReference type="RefSeq" id="WP_142637189.1">
    <property type="nucleotide sequence ID" value="NZ_JAPCWC010000007.1"/>
</dbReference>
<proteinExistence type="predicted"/>
<protein>
    <submittedName>
        <fullName evidence="3">Flagellar biosynthesis anti-sigma factor FlgM</fullName>
    </submittedName>
</protein>
<dbReference type="SUPFAM" id="SSF101498">
    <property type="entry name" value="Anti-sigma factor FlgM"/>
    <property type="match status" value="1"/>
</dbReference>
<feature type="domain" description="Anti-sigma-28 factor FlgM C-terminal" evidence="2">
    <location>
        <begin position="35"/>
        <end position="96"/>
    </location>
</feature>
<dbReference type="Pfam" id="PF04316">
    <property type="entry name" value="FlgM"/>
    <property type="match status" value="1"/>
</dbReference>
<feature type="compositionally biased region" description="Low complexity" evidence="1">
    <location>
        <begin position="34"/>
        <end position="48"/>
    </location>
</feature>